<organism evidence="1 2">
    <name type="scientific">Colletotrichum navitas</name>
    <dbReference type="NCBI Taxonomy" id="681940"/>
    <lineage>
        <taxon>Eukaryota</taxon>
        <taxon>Fungi</taxon>
        <taxon>Dikarya</taxon>
        <taxon>Ascomycota</taxon>
        <taxon>Pezizomycotina</taxon>
        <taxon>Sordariomycetes</taxon>
        <taxon>Hypocreomycetidae</taxon>
        <taxon>Glomerellales</taxon>
        <taxon>Glomerellaceae</taxon>
        <taxon>Colletotrichum</taxon>
        <taxon>Colletotrichum graminicola species complex</taxon>
    </lineage>
</organism>
<gene>
    <name evidence="1" type="ORF">LY79DRAFT_239041</name>
</gene>
<dbReference type="EMBL" id="JAHLJV010000037">
    <property type="protein sequence ID" value="KAK1589717.1"/>
    <property type="molecule type" value="Genomic_DNA"/>
</dbReference>
<dbReference type="Proteomes" id="UP001230504">
    <property type="component" value="Unassembled WGS sequence"/>
</dbReference>
<dbReference type="GeneID" id="85435967"/>
<dbReference type="AlphaFoldDB" id="A0AAD8PY17"/>
<evidence type="ECO:0000313" key="2">
    <source>
        <dbReference type="Proteomes" id="UP001230504"/>
    </source>
</evidence>
<accession>A0AAD8PY17</accession>
<dbReference type="RefSeq" id="XP_060413258.1">
    <property type="nucleotide sequence ID" value="XM_060551727.1"/>
</dbReference>
<keyword evidence="2" id="KW-1185">Reference proteome</keyword>
<evidence type="ECO:0000313" key="1">
    <source>
        <dbReference type="EMBL" id="KAK1589717.1"/>
    </source>
</evidence>
<name>A0AAD8PY17_9PEZI</name>
<reference evidence="1" key="1">
    <citation type="submission" date="2021-06" db="EMBL/GenBank/DDBJ databases">
        <title>Comparative genomics, transcriptomics and evolutionary studies reveal genomic signatures of adaptation to plant cell wall in hemibiotrophic fungi.</title>
        <authorList>
            <consortium name="DOE Joint Genome Institute"/>
            <person name="Baroncelli R."/>
            <person name="Diaz J.F."/>
            <person name="Benocci T."/>
            <person name="Peng M."/>
            <person name="Battaglia E."/>
            <person name="Haridas S."/>
            <person name="Andreopoulos W."/>
            <person name="Labutti K."/>
            <person name="Pangilinan J."/>
            <person name="Floch G.L."/>
            <person name="Makela M.R."/>
            <person name="Henrissat B."/>
            <person name="Grigoriev I.V."/>
            <person name="Crouch J.A."/>
            <person name="De Vries R.P."/>
            <person name="Sukno S.A."/>
            <person name="Thon M.R."/>
        </authorList>
    </citation>
    <scope>NUCLEOTIDE SEQUENCE</scope>
    <source>
        <strain evidence="1">CBS 125086</strain>
    </source>
</reference>
<proteinExistence type="predicted"/>
<comment type="caution">
    <text evidence="1">The sequence shown here is derived from an EMBL/GenBank/DDBJ whole genome shotgun (WGS) entry which is preliminary data.</text>
</comment>
<sequence>MTATGKRCAAMHPHTSKRQSCASSPAHRCQNTRRIPAYCRTNTTVCASKAGRGTMIRTSYVPTQVMHACIRRNMPHNTSFRGPGAMLSSTGLPDDRGRLCMAAWQHHLLRRPEHAQSGGKRETKNHHLLWRTSFCFLTSLSSKAVCTGTTRRR</sequence>
<protein>
    <submittedName>
        <fullName evidence="1">Uncharacterized protein</fullName>
    </submittedName>
</protein>